<accession>U5EQ23</accession>
<dbReference type="GO" id="GO:0016301">
    <property type="term" value="F:kinase activity"/>
    <property type="evidence" value="ECO:0007669"/>
    <property type="project" value="UniProtKB-KW"/>
</dbReference>
<organism evidence="2">
    <name type="scientific">Corethrella appendiculata</name>
    <dbReference type="NCBI Taxonomy" id="1370023"/>
    <lineage>
        <taxon>Eukaryota</taxon>
        <taxon>Metazoa</taxon>
        <taxon>Ecdysozoa</taxon>
        <taxon>Arthropoda</taxon>
        <taxon>Hexapoda</taxon>
        <taxon>Insecta</taxon>
        <taxon>Pterygota</taxon>
        <taxon>Neoptera</taxon>
        <taxon>Endopterygota</taxon>
        <taxon>Diptera</taxon>
        <taxon>Nematocera</taxon>
        <taxon>Culicoidea</taxon>
        <taxon>Chaoboridae</taxon>
        <taxon>Corethrella</taxon>
    </lineage>
</organism>
<dbReference type="AlphaFoldDB" id="U5EQ23"/>
<protein>
    <submittedName>
        <fullName evidence="2">Putative serine/threonine-protein kinase mark-a</fullName>
    </submittedName>
</protein>
<evidence type="ECO:0000313" key="2">
    <source>
        <dbReference type="EMBL" id="JAB55429.1"/>
    </source>
</evidence>
<dbReference type="EMBL" id="GANO01004442">
    <property type="protein sequence ID" value="JAB55429.1"/>
    <property type="molecule type" value="mRNA"/>
</dbReference>
<evidence type="ECO:0000256" key="1">
    <source>
        <dbReference type="SAM" id="MobiDB-lite"/>
    </source>
</evidence>
<dbReference type="Gene3D" id="2.10.70.10">
    <property type="entry name" value="Complement Module, domain 1"/>
    <property type="match status" value="1"/>
</dbReference>
<feature type="compositionally biased region" description="Basic residues" evidence="1">
    <location>
        <begin position="126"/>
        <end position="136"/>
    </location>
</feature>
<keyword evidence="2" id="KW-0418">Kinase</keyword>
<feature type="region of interest" description="Disordered" evidence="1">
    <location>
        <begin position="277"/>
        <end position="302"/>
    </location>
</feature>
<dbReference type="SUPFAM" id="SSF57603">
    <property type="entry name" value="FnI-like domain"/>
    <property type="match status" value="2"/>
</dbReference>
<sequence length="506" mass="56912">MKYNFLNKNIDLDIEQSEARYDPGMLSELANDEQSILQKAEPCTIENVHYDHGQKIVRNDPCEICLCIDGEIFCWWKQCVVEDDDEEDEEDEEDDYIDEQKYKKHNQQQKHHHQKLKQQQQQQKQKQQHRSAKQQHMKPIYTTSQMDSTTSVSSSLSIPQNILSFPQTPPVMFKSSLTMQALNLTERTSKELPNYGVGGGGSEKYKSSKYKKLYKKLKNSLNIKDTTLLSDKKYIDKAIKTAGAESTSTIVATVTSLTSSSSQATTTTLPIQTISPTIATSSDSNSNNNSSINSTKSSISTETSTIDINGEDETFKFNSNNIQQQQDKPQHYIITSSGNVEMYDNIEQHFDRIDEFAQASSVASSSNLDTIITTTIEVLSPSSDTVSGVVNNMTQQQQQLNFNKSDINFVDINSTQLIETDFYDYNNQNQTDTIPVSSKQQQQNEKFCIVMGESYKIGSIIKQETGNCLQCVCIDGTENDPQPRVTCTPQNCPPLILPDILDGTGF</sequence>
<name>U5EQ23_9DIPT</name>
<feature type="compositionally biased region" description="Basic residues" evidence="1">
    <location>
        <begin position="102"/>
        <end position="116"/>
    </location>
</feature>
<reference evidence="2" key="1">
    <citation type="journal article" date="2014" name="Insect Biochem. Mol. Biol.">
        <title>An insight into the sialome of the frog biting fly, Corethrella appendiculata.</title>
        <authorList>
            <person name="Ribeiro J.M.C."/>
            <person name="Chagas A.C."/>
            <person name="Pham V.M."/>
            <person name="Lounibos L.P."/>
            <person name="Calvo E."/>
        </authorList>
    </citation>
    <scope>NUCLEOTIDE SEQUENCE</scope>
    <source>
        <tissue evidence="2">Salivary glands</tissue>
    </source>
</reference>
<feature type="region of interest" description="Disordered" evidence="1">
    <location>
        <begin position="102"/>
        <end position="139"/>
    </location>
</feature>
<keyword evidence="2" id="KW-0808">Transferase</keyword>
<proteinExistence type="evidence at transcript level"/>